<feature type="transmembrane region" description="Helical" evidence="1">
    <location>
        <begin position="262"/>
        <end position="288"/>
    </location>
</feature>
<dbReference type="SUPFAM" id="SSF53448">
    <property type="entry name" value="Nucleotide-diphospho-sugar transferases"/>
    <property type="match status" value="1"/>
</dbReference>
<dbReference type="Proteomes" id="UP000188147">
    <property type="component" value="Chromosome"/>
</dbReference>
<accession>A0ABM6HV27</accession>
<protein>
    <submittedName>
        <fullName evidence="3">Glucosyl transferase family 2</fullName>
    </submittedName>
</protein>
<sequence>MQTLSIVVPAYNEEKTLDLFIKEVNKQTVDLPLKKTFIFVNDGSRDNTLVTLKELAKKYNNVKYISFSRNFGKEAALLAGLRAANGDYVTVMDADLQDPPEMLNTMFQKIQTGYDVIGTRRISREGEPFIRSIFAKLFYKIINKISNTQMVDGARDFRLMTRQVVDSILQLSEHNRFSKGIFSWVGYKVYYLEYKNKERIAGETSWSFFDLLHYSIDGIINFSETPLNIATFIGIFSCISSFILGLFYLVKTLFWGDAVSGFPTLIVLILLLGGLQLLSLGIIGKYIAKIFLETKKRPNYIIRESNFIDSKN</sequence>
<dbReference type="Gene3D" id="3.90.550.10">
    <property type="entry name" value="Spore Coat Polysaccharide Biosynthesis Protein SpsA, Chain A"/>
    <property type="match status" value="1"/>
</dbReference>
<reference evidence="3 4" key="1">
    <citation type="submission" date="2016-06" db="EMBL/GenBank/DDBJ databases">
        <authorList>
            <person name="Kim H.J."/>
        </authorList>
    </citation>
    <scope>NUCLEOTIDE SEQUENCE [LARGE SCALE GENOMIC DNA]</scope>
    <source>
        <strain evidence="3 4">KFRI01</strain>
    </source>
</reference>
<dbReference type="InterPro" id="IPR029044">
    <property type="entry name" value="Nucleotide-diphossugar_trans"/>
</dbReference>
<keyword evidence="3" id="KW-0808">Transferase</keyword>
<keyword evidence="1" id="KW-0812">Transmembrane</keyword>
<keyword evidence="1" id="KW-0472">Membrane</keyword>
<evidence type="ECO:0000259" key="2">
    <source>
        <dbReference type="Pfam" id="PF00535"/>
    </source>
</evidence>
<evidence type="ECO:0000313" key="4">
    <source>
        <dbReference type="Proteomes" id="UP000188147"/>
    </source>
</evidence>
<feature type="domain" description="Glycosyltransferase 2-like" evidence="2">
    <location>
        <begin position="5"/>
        <end position="168"/>
    </location>
</feature>
<proteinExistence type="predicted"/>
<name>A0ABM6HV27_9LACO</name>
<gene>
    <name evidence="3" type="ORF">A9176_07655</name>
</gene>
<keyword evidence="1" id="KW-1133">Transmembrane helix</keyword>
<dbReference type="EMBL" id="CP016329">
    <property type="protein sequence ID" value="AQN80230.1"/>
    <property type="molecule type" value="Genomic_DNA"/>
</dbReference>
<evidence type="ECO:0000256" key="1">
    <source>
        <dbReference type="SAM" id="Phobius"/>
    </source>
</evidence>
<dbReference type="InterPro" id="IPR001173">
    <property type="entry name" value="Glyco_trans_2-like"/>
</dbReference>
<feature type="transmembrane region" description="Helical" evidence="1">
    <location>
        <begin position="229"/>
        <end position="250"/>
    </location>
</feature>
<dbReference type="RefSeq" id="WP_077283028.1">
    <property type="nucleotide sequence ID" value="NZ_CP016329.1"/>
</dbReference>
<keyword evidence="4" id="KW-1185">Reference proteome</keyword>
<dbReference type="PANTHER" id="PTHR48090">
    <property type="entry name" value="UNDECAPRENYL-PHOSPHATE 4-DEOXY-4-FORMAMIDO-L-ARABINOSE TRANSFERASE-RELATED"/>
    <property type="match status" value="1"/>
</dbReference>
<dbReference type="Pfam" id="PF00535">
    <property type="entry name" value="Glycos_transf_2"/>
    <property type="match status" value="1"/>
</dbReference>
<dbReference type="InterPro" id="IPR050256">
    <property type="entry name" value="Glycosyltransferase_2"/>
</dbReference>
<dbReference type="PANTHER" id="PTHR48090:SF8">
    <property type="entry name" value="GLYCOSYLTRANSFERASE CSBB-RELATED"/>
    <property type="match status" value="1"/>
</dbReference>
<dbReference type="CDD" id="cd04187">
    <property type="entry name" value="DPM1_like_bac"/>
    <property type="match status" value="1"/>
</dbReference>
<evidence type="ECO:0000313" key="3">
    <source>
        <dbReference type="EMBL" id="AQN80230.1"/>
    </source>
</evidence>
<organism evidence="3 4">
    <name type="scientific">Leuconostoc garlicum</name>
    <dbReference type="NCBI Taxonomy" id="255248"/>
    <lineage>
        <taxon>Bacteria</taxon>
        <taxon>Bacillati</taxon>
        <taxon>Bacillota</taxon>
        <taxon>Bacilli</taxon>
        <taxon>Lactobacillales</taxon>
        <taxon>Lactobacillaceae</taxon>
        <taxon>Leuconostoc</taxon>
    </lineage>
</organism>
<dbReference type="GO" id="GO:0016740">
    <property type="term" value="F:transferase activity"/>
    <property type="evidence" value="ECO:0007669"/>
    <property type="project" value="UniProtKB-KW"/>
</dbReference>